<gene>
    <name evidence="1" type="ORF">UFOPK3733_00936</name>
</gene>
<dbReference type="AlphaFoldDB" id="A0A6J7IYX4"/>
<organism evidence="1">
    <name type="scientific">freshwater metagenome</name>
    <dbReference type="NCBI Taxonomy" id="449393"/>
    <lineage>
        <taxon>unclassified sequences</taxon>
        <taxon>metagenomes</taxon>
        <taxon>ecological metagenomes</taxon>
    </lineage>
</organism>
<dbReference type="GO" id="GO:0006777">
    <property type="term" value="P:Mo-molybdopterin cofactor biosynthetic process"/>
    <property type="evidence" value="ECO:0007669"/>
    <property type="project" value="InterPro"/>
</dbReference>
<name>A0A6J7IYX4_9ZZZZ</name>
<dbReference type="EMBL" id="CAFBNC010000038">
    <property type="protein sequence ID" value="CAB4935482.1"/>
    <property type="molecule type" value="Genomic_DNA"/>
</dbReference>
<dbReference type="CDD" id="cd00756">
    <property type="entry name" value="MoaE"/>
    <property type="match status" value="1"/>
</dbReference>
<protein>
    <submittedName>
        <fullName evidence="1">Unannotated protein</fullName>
    </submittedName>
</protein>
<evidence type="ECO:0000313" key="1">
    <source>
        <dbReference type="EMBL" id="CAB4935482.1"/>
    </source>
</evidence>
<dbReference type="Pfam" id="PF02391">
    <property type="entry name" value="MoaE"/>
    <property type="match status" value="1"/>
</dbReference>
<proteinExistence type="predicted"/>
<sequence>MAPEAIVGVWVGAELVPVAGFVAEVVVRQVRRHPVNDSWMARIGDRAPHYDGRVPVPPPDVNTWIALTHHALDVRIANEWLSRPECGAVVVFNGLVRDHAEGTTGVTHIDYEAYAEEVIPRMEALVEQARLRWPDLVRVVLWHREGRVMLAESSVVVAVSSPHRGTAFEASRFLIDALKATIPIWKKEFWNGGSEWARGSQHIVELVDLSSDVSGDATSDVEASR</sequence>
<dbReference type="InterPro" id="IPR036563">
    <property type="entry name" value="MoaE_sf"/>
</dbReference>
<dbReference type="SUPFAM" id="SSF54690">
    <property type="entry name" value="Molybdopterin synthase subunit MoaE"/>
    <property type="match status" value="1"/>
</dbReference>
<dbReference type="Gene3D" id="3.90.1170.40">
    <property type="entry name" value="Molybdopterin biosynthesis MoaE subunit"/>
    <property type="match status" value="1"/>
</dbReference>
<reference evidence="1" key="1">
    <citation type="submission" date="2020-05" db="EMBL/GenBank/DDBJ databases">
        <authorList>
            <person name="Chiriac C."/>
            <person name="Salcher M."/>
            <person name="Ghai R."/>
            <person name="Kavagutti S V."/>
        </authorList>
    </citation>
    <scope>NUCLEOTIDE SEQUENCE</scope>
</reference>
<accession>A0A6J7IYX4</accession>
<dbReference type="InterPro" id="IPR003448">
    <property type="entry name" value="Mopterin_biosynth_MoaE"/>
</dbReference>
<dbReference type="PANTHER" id="PTHR23404">
    <property type="entry name" value="MOLYBDOPTERIN SYNTHASE RELATED"/>
    <property type="match status" value="1"/>
</dbReference>